<evidence type="ECO:0000256" key="1">
    <source>
        <dbReference type="SAM" id="MobiDB-lite"/>
    </source>
</evidence>
<evidence type="ECO:0008006" key="3">
    <source>
        <dbReference type="Google" id="ProtNLM"/>
    </source>
</evidence>
<reference evidence="2" key="1">
    <citation type="journal article" date="2020" name="Nature">
        <title>Giant virus diversity and host interactions through global metagenomics.</title>
        <authorList>
            <person name="Schulz F."/>
            <person name="Roux S."/>
            <person name="Paez-Espino D."/>
            <person name="Jungbluth S."/>
            <person name="Walsh D.A."/>
            <person name="Denef V.J."/>
            <person name="McMahon K.D."/>
            <person name="Konstantinidis K.T."/>
            <person name="Eloe-Fadrosh E.A."/>
            <person name="Kyrpides N.C."/>
            <person name="Woyke T."/>
        </authorList>
    </citation>
    <scope>NUCLEOTIDE SEQUENCE</scope>
    <source>
        <strain evidence="2">GVMAG-M-3300014204-73</strain>
    </source>
</reference>
<accession>A0A6C0BLJ0</accession>
<feature type="compositionally biased region" description="Basic residues" evidence="1">
    <location>
        <begin position="33"/>
        <end position="42"/>
    </location>
</feature>
<evidence type="ECO:0000313" key="2">
    <source>
        <dbReference type="EMBL" id="QHS92439.1"/>
    </source>
</evidence>
<name>A0A6C0BLJ0_9ZZZZ</name>
<dbReference type="AlphaFoldDB" id="A0A6C0BLJ0"/>
<organism evidence="2">
    <name type="scientific">viral metagenome</name>
    <dbReference type="NCBI Taxonomy" id="1070528"/>
    <lineage>
        <taxon>unclassified sequences</taxon>
        <taxon>metagenomes</taxon>
        <taxon>organismal metagenomes</taxon>
    </lineage>
</organism>
<feature type="region of interest" description="Disordered" evidence="1">
    <location>
        <begin position="29"/>
        <end position="52"/>
    </location>
</feature>
<protein>
    <recommendedName>
        <fullName evidence="3">MYM-type domain-containing protein</fullName>
    </recommendedName>
</protein>
<dbReference type="EMBL" id="MN739179">
    <property type="protein sequence ID" value="QHS92439.1"/>
    <property type="molecule type" value="Genomic_DNA"/>
</dbReference>
<proteinExistence type="predicted"/>
<sequence length="440" mass="49066">MANNLCLRIVSKDQVSFTTRIIQAADLTDGKTKRGRPSKKVIHPSLDPPSPHLEPHISDPIMATNTTATTTAPVNHTVVIIPKKRGRKKKIESSIEVSTPTTITKSYIVHLKIKSRDLEKMQTQFIDKSQKIGYESTNLEITNRGEYYNLLNKLEIPYAPLEHKTTTDGQEGYSSSAIPNLYPVITIPISPAGVPINLFDENQVSPSLHGEESRAGSTGGRVRNTSAIMLPLLDSHGNWPEKSPYACWNCDSYFNGTPWGIPDTQKEPADGNYYCYGNFCSPGCVARYLCDHEDPSNFWEKYSALCHIYQKVYSLSPETKVPILPPKECLTKYGGNLSYEGYHSFAISDQKMEIYKLPLVPVLLHIGEMYRSSDINTILQNNAQKTPTYPPSVTKSKRFVPLDPIKCKQAVDSVNQKNSLMLKSGHNLDQCLGLGTSIKK</sequence>